<reference evidence="2" key="1">
    <citation type="submission" date="2020-08" db="EMBL/GenBank/DDBJ databases">
        <title>Genome sequencing and assembly of the red palm weevil Rhynchophorus ferrugineus.</title>
        <authorList>
            <person name="Dias G.B."/>
            <person name="Bergman C.M."/>
            <person name="Manee M."/>
        </authorList>
    </citation>
    <scope>NUCLEOTIDE SEQUENCE</scope>
    <source>
        <strain evidence="2">AA-2017</strain>
        <tissue evidence="2">Whole larva</tissue>
    </source>
</reference>
<accession>A0A834IPN0</accession>
<comment type="caution">
    <text evidence="2">The sequence shown here is derived from an EMBL/GenBank/DDBJ whole genome shotgun (WGS) entry which is preliminary data.</text>
</comment>
<sequence length="154" mass="18074">MWAAKFEKIDSKYEDYPKILFCARRFEYLDSEKIHIAPKAHDIYALNPPLERGKNSRITSQSRIFHVLSDWNRRRRHRRDADRRHRHQHPKRTGWTVMEAVTVLLCLVELPVLLGSTKNLDVMECHPSSDGTDTVRTGKTVGRFRGRDRPHGCL</sequence>
<keyword evidence="3" id="KW-1185">Reference proteome</keyword>
<dbReference type="AlphaFoldDB" id="A0A834IPN0"/>
<name>A0A834IPN0_RHYFE</name>
<dbReference type="Proteomes" id="UP000625711">
    <property type="component" value="Unassembled WGS sequence"/>
</dbReference>
<feature type="compositionally biased region" description="Basic and acidic residues" evidence="1">
    <location>
        <begin position="145"/>
        <end position="154"/>
    </location>
</feature>
<protein>
    <submittedName>
        <fullName evidence="2">Uncharacterized protein</fullName>
    </submittedName>
</protein>
<feature type="region of interest" description="Disordered" evidence="1">
    <location>
        <begin position="127"/>
        <end position="154"/>
    </location>
</feature>
<proteinExistence type="predicted"/>
<organism evidence="2 3">
    <name type="scientific">Rhynchophorus ferrugineus</name>
    <name type="common">Red palm weevil</name>
    <name type="synonym">Curculio ferrugineus</name>
    <dbReference type="NCBI Taxonomy" id="354439"/>
    <lineage>
        <taxon>Eukaryota</taxon>
        <taxon>Metazoa</taxon>
        <taxon>Ecdysozoa</taxon>
        <taxon>Arthropoda</taxon>
        <taxon>Hexapoda</taxon>
        <taxon>Insecta</taxon>
        <taxon>Pterygota</taxon>
        <taxon>Neoptera</taxon>
        <taxon>Endopterygota</taxon>
        <taxon>Coleoptera</taxon>
        <taxon>Polyphaga</taxon>
        <taxon>Cucujiformia</taxon>
        <taxon>Curculionidae</taxon>
        <taxon>Dryophthorinae</taxon>
        <taxon>Rhynchophorus</taxon>
    </lineage>
</organism>
<evidence type="ECO:0000313" key="3">
    <source>
        <dbReference type="Proteomes" id="UP000625711"/>
    </source>
</evidence>
<gene>
    <name evidence="2" type="ORF">GWI33_017393</name>
</gene>
<dbReference type="EMBL" id="JAACXV010000065">
    <property type="protein sequence ID" value="KAF7284912.1"/>
    <property type="molecule type" value="Genomic_DNA"/>
</dbReference>
<evidence type="ECO:0000313" key="2">
    <source>
        <dbReference type="EMBL" id="KAF7284912.1"/>
    </source>
</evidence>
<evidence type="ECO:0000256" key="1">
    <source>
        <dbReference type="SAM" id="MobiDB-lite"/>
    </source>
</evidence>